<dbReference type="AlphaFoldDB" id="A0A433JFW3"/>
<keyword evidence="4" id="KW-0808">Transferase</keyword>
<evidence type="ECO:0000256" key="2">
    <source>
        <dbReference type="ARBA" id="ARBA00012438"/>
    </source>
</evidence>
<dbReference type="InterPro" id="IPR005467">
    <property type="entry name" value="His_kinase_dom"/>
</dbReference>
<feature type="domain" description="PAS" evidence="7">
    <location>
        <begin position="248"/>
        <end position="291"/>
    </location>
</feature>
<dbReference type="SMART" id="SM00387">
    <property type="entry name" value="HATPase_c"/>
    <property type="match status" value="1"/>
</dbReference>
<feature type="domain" description="PAS" evidence="7">
    <location>
        <begin position="120"/>
        <end position="190"/>
    </location>
</feature>
<dbReference type="PROSITE" id="PS50109">
    <property type="entry name" value="HIS_KIN"/>
    <property type="match status" value="1"/>
</dbReference>
<evidence type="ECO:0000313" key="10">
    <source>
        <dbReference type="Proteomes" id="UP000280346"/>
    </source>
</evidence>
<comment type="catalytic activity">
    <reaction evidence="1">
        <text>ATP + protein L-histidine = ADP + protein N-phospho-L-histidine.</text>
        <dbReference type="EC" id="2.7.13.3"/>
    </reaction>
</comment>
<keyword evidence="3" id="KW-0597">Phosphoprotein</keyword>
<dbReference type="EC" id="2.7.13.3" evidence="2"/>
<dbReference type="InterPro" id="IPR003594">
    <property type="entry name" value="HATPase_dom"/>
</dbReference>
<dbReference type="Gene3D" id="1.10.287.130">
    <property type="match status" value="1"/>
</dbReference>
<dbReference type="InterPro" id="IPR003661">
    <property type="entry name" value="HisK_dim/P_dom"/>
</dbReference>
<dbReference type="CDD" id="cd00082">
    <property type="entry name" value="HisKA"/>
    <property type="match status" value="1"/>
</dbReference>
<accession>A0A433JFW3</accession>
<dbReference type="SUPFAM" id="SSF47384">
    <property type="entry name" value="Homodimeric domain of signal transducing histidine kinase"/>
    <property type="match status" value="1"/>
</dbReference>
<dbReference type="SMART" id="SM00091">
    <property type="entry name" value="PAS"/>
    <property type="match status" value="3"/>
</dbReference>
<dbReference type="SMART" id="SM00086">
    <property type="entry name" value="PAC"/>
    <property type="match status" value="2"/>
</dbReference>
<name>A0A433JFW3_9PROT</name>
<dbReference type="GO" id="GO:0000155">
    <property type="term" value="F:phosphorelay sensor kinase activity"/>
    <property type="evidence" value="ECO:0007669"/>
    <property type="project" value="InterPro"/>
</dbReference>
<evidence type="ECO:0000259" key="7">
    <source>
        <dbReference type="PROSITE" id="PS50112"/>
    </source>
</evidence>
<dbReference type="InterPro" id="IPR004358">
    <property type="entry name" value="Sig_transdc_His_kin-like_C"/>
</dbReference>
<dbReference type="Gene3D" id="3.30.565.10">
    <property type="entry name" value="Histidine kinase-like ATPase, C-terminal domain"/>
    <property type="match status" value="1"/>
</dbReference>
<dbReference type="PANTHER" id="PTHR43047">
    <property type="entry name" value="TWO-COMPONENT HISTIDINE PROTEIN KINASE"/>
    <property type="match status" value="1"/>
</dbReference>
<proteinExistence type="predicted"/>
<dbReference type="Pfam" id="PF08447">
    <property type="entry name" value="PAS_3"/>
    <property type="match status" value="1"/>
</dbReference>
<dbReference type="Pfam" id="PF00512">
    <property type="entry name" value="HisKA"/>
    <property type="match status" value="1"/>
</dbReference>
<dbReference type="CDD" id="cd00130">
    <property type="entry name" value="PAS"/>
    <property type="match status" value="3"/>
</dbReference>
<dbReference type="SMART" id="SM00388">
    <property type="entry name" value="HisKA"/>
    <property type="match status" value="1"/>
</dbReference>
<dbReference type="InterPro" id="IPR013767">
    <property type="entry name" value="PAS_fold"/>
</dbReference>
<dbReference type="PRINTS" id="PR00344">
    <property type="entry name" value="BCTRLSENSOR"/>
</dbReference>
<dbReference type="Pfam" id="PF13426">
    <property type="entry name" value="PAS_9"/>
    <property type="match status" value="1"/>
</dbReference>
<evidence type="ECO:0000259" key="8">
    <source>
        <dbReference type="PROSITE" id="PS50113"/>
    </source>
</evidence>
<dbReference type="CDD" id="cd16922">
    <property type="entry name" value="HATPase_EvgS-ArcB-TorS-like"/>
    <property type="match status" value="1"/>
</dbReference>
<reference evidence="9 10" key="1">
    <citation type="submission" date="2018-12" db="EMBL/GenBank/DDBJ databases">
        <authorList>
            <person name="Yang Y."/>
        </authorList>
    </citation>
    <scope>NUCLEOTIDE SEQUENCE [LARGE SCALE GENOMIC DNA]</scope>
    <source>
        <strain evidence="9 10">GSF71</strain>
    </source>
</reference>
<evidence type="ECO:0000313" key="9">
    <source>
        <dbReference type="EMBL" id="RUQ76056.1"/>
    </source>
</evidence>
<dbReference type="GO" id="GO:0006355">
    <property type="term" value="P:regulation of DNA-templated transcription"/>
    <property type="evidence" value="ECO:0007669"/>
    <property type="project" value="InterPro"/>
</dbReference>
<dbReference type="OrthoDB" id="8477115at2"/>
<dbReference type="SUPFAM" id="SSF55874">
    <property type="entry name" value="ATPase domain of HSP90 chaperone/DNA topoisomerase II/histidine kinase"/>
    <property type="match status" value="1"/>
</dbReference>
<protein>
    <recommendedName>
        <fullName evidence="2">histidine kinase</fullName>
        <ecNumber evidence="2">2.7.13.3</ecNumber>
    </recommendedName>
</protein>
<dbReference type="EMBL" id="RZIJ01000001">
    <property type="protein sequence ID" value="RUQ76056.1"/>
    <property type="molecule type" value="Genomic_DNA"/>
</dbReference>
<evidence type="ECO:0000256" key="5">
    <source>
        <dbReference type="ARBA" id="ARBA00022777"/>
    </source>
</evidence>
<dbReference type="InterPro" id="IPR036890">
    <property type="entry name" value="HATPase_C_sf"/>
</dbReference>
<sequence>MRNATDVAAVVSPAGILLYASDAAAQVLGYTPEQLVGRALIDHAHPDERADVERRMAARMAEPDGSAGTAIFRFRHADGRWRWLEATAHNQLDEPSIKGLVLNIRDVTTQLDTANRLRASESRYQSLAESAPVGIFQTDAAGRIVFANARFALIAGLPLPRLLGEGWLDAVHPEDRAKVAAEWTQGLDDETAGRPNTPLLLDFRFRATGTMTDMPVLCQRVRMAEGGFTGTITDVSEYVHTVKALAASRARTEAILGAAADAILTIDDSGMIHNFNRAAEAMFGVSSGDAMWRPVDSLLPQACLREEDGQPVAFAPGQTTAVIARSRAAEVRRADGSVFPVEISVSASEVEGRRLYTGIIRDVTERQRIEREIIAAKEAAEATDRAKSIFVATMSHELRTPLNAVIGFAQLMEMKMHDPRALERCIEYATSIRMSGEQLLAIIDDILDMARVEAGRLELSEQPLDLSVVLAQAASQMDFQASRIPVTVAIQLAPDLPPVRGDDRRLCQALCNLLSNAIKFSPVSGTVIVSAGVAADGWLEIAVRDTGIGLEPNDIPKAMTAFVQLDQSMTRRFEGLGLGLPLCRRLVEAHGGVLTLDSRPGEGCTATIRLPASRILTLDEFLAGV</sequence>
<comment type="caution">
    <text evidence="9">The sequence shown here is derived from an EMBL/GenBank/DDBJ whole genome shotgun (WGS) entry which is preliminary data.</text>
</comment>
<organism evidence="9 10">
    <name type="scientific">Azospirillum doebereinerae</name>
    <dbReference type="NCBI Taxonomy" id="92933"/>
    <lineage>
        <taxon>Bacteria</taxon>
        <taxon>Pseudomonadati</taxon>
        <taxon>Pseudomonadota</taxon>
        <taxon>Alphaproteobacteria</taxon>
        <taxon>Rhodospirillales</taxon>
        <taxon>Azospirillaceae</taxon>
        <taxon>Azospirillum</taxon>
    </lineage>
</organism>
<dbReference type="InterPro" id="IPR000014">
    <property type="entry name" value="PAS"/>
</dbReference>
<dbReference type="Proteomes" id="UP000280346">
    <property type="component" value="Unassembled WGS sequence"/>
</dbReference>
<dbReference type="InterPro" id="IPR036097">
    <property type="entry name" value="HisK_dim/P_sf"/>
</dbReference>
<feature type="domain" description="PAS" evidence="7">
    <location>
        <begin position="1"/>
        <end position="63"/>
    </location>
</feature>
<evidence type="ECO:0000256" key="1">
    <source>
        <dbReference type="ARBA" id="ARBA00000085"/>
    </source>
</evidence>
<dbReference type="SUPFAM" id="SSF55785">
    <property type="entry name" value="PYP-like sensor domain (PAS domain)"/>
    <property type="match status" value="3"/>
</dbReference>
<dbReference type="NCBIfam" id="TIGR00229">
    <property type="entry name" value="sensory_box"/>
    <property type="match status" value="3"/>
</dbReference>
<evidence type="ECO:0000256" key="4">
    <source>
        <dbReference type="ARBA" id="ARBA00022679"/>
    </source>
</evidence>
<feature type="domain" description="PAC" evidence="8">
    <location>
        <begin position="325"/>
        <end position="375"/>
    </location>
</feature>
<evidence type="ECO:0000256" key="3">
    <source>
        <dbReference type="ARBA" id="ARBA00022553"/>
    </source>
</evidence>
<dbReference type="InterPro" id="IPR013655">
    <property type="entry name" value="PAS_fold_3"/>
</dbReference>
<dbReference type="PROSITE" id="PS50113">
    <property type="entry name" value="PAC"/>
    <property type="match status" value="1"/>
</dbReference>
<evidence type="ECO:0000259" key="6">
    <source>
        <dbReference type="PROSITE" id="PS50109"/>
    </source>
</evidence>
<dbReference type="Pfam" id="PF02518">
    <property type="entry name" value="HATPase_c"/>
    <property type="match status" value="1"/>
</dbReference>
<gene>
    <name evidence="9" type="ORF">EJ913_02825</name>
</gene>
<keyword evidence="5" id="KW-0418">Kinase</keyword>
<dbReference type="Pfam" id="PF00989">
    <property type="entry name" value="PAS"/>
    <property type="match status" value="1"/>
</dbReference>
<dbReference type="InterPro" id="IPR000700">
    <property type="entry name" value="PAS-assoc_C"/>
</dbReference>
<dbReference type="Gene3D" id="3.30.450.20">
    <property type="entry name" value="PAS domain"/>
    <property type="match status" value="3"/>
</dbReference>
<feature type="domain" description="Histidine kinase" evidence="6">
    <location>
        <begin position="393"/>
        <end position="614"/>
    </location>
</feature>
<keyword evidence="10" id="KW-1185">Reference proteome</keyword>
<dbReference type="InterPro" id="IPR035965">
    <property type="entry name" value="PAS-like_dom_sf"/>
</dbReference>
<dbReference type="PROSITE" id="PS50112">
    <property type="entry name" value="PAS"/>
    <property type="match status" value="3"/>
</dbReference>
<dbReference type="InterPro" id="IPR001610">
    <property type="entry name" value="PAC"/>
</dbReference>